<name>A0A2P5ICN6_DIAHE</name>
<dbReference type="InParanoid" id="A0A2P5ICN6"/>
<evidence type="ECO:0000256" key="1">
    <source>
        <dbReference type="SAM" id="MobiDB-lite"/>
    </source>
</evidence>
<proteinExistence type="predicted"/>
<reference evidence="2" key="1">
    <citation type="submission" date="2017-09" db="EMBL/GenBank/DDBJ databases">
        <title>Polyketide synthases of a Diaporthe helianthi virulent isolate.</title>
        <authorList>
            <person name="Baroncelli R."/>
        </authorList>
    </citation>
    <scope>NUCLEOTIDE SEQUENCE [LARGE SCALE GENOMIC DNA]</scope>
    <source>
        <strain evidence="2">7/96</strain>
    </source>
</reference>
<keyword evidence="3" id="KW-1185">Reference proteome</keyword>
<feature type="region of interest" description="Disordered" evidence="1">
    <location>
        <begin position="1"/>
        <end position="107"/>
    </location>
</feature>
<evidence type="ECO:0000313" key="2">
    <source>
        <dbReference type="EMBL" id="POS80236.1"/>
    </source>
</evidence>
<evidence type="ECO:0000313" key="3">
    <source>
        <dbReference type="Proteomes" id="UP000094444"/>
    </source>
</evidence>
<evidence type="ECO:0008006" key="4">
    <source>
        <dbReference type="Google" id="ProtNLM"/>
    </source>
</evidence>
<dbReference type="AlphaFoldDB" id="A0A2P5ICN6"/>
<dbReference type="OrthoDB" id="4357148at2759"/>
<sequence length="107" mass="11266">MSLKLGKTRAPDPNSDLGGRMSITTCAPFKPASPIPTESGQQIPVQDDNAPIEEGVDAATADSDAQLDRDENEAIDKSNIVEGRTRGAKPEGGSYREPGDDEALPSE</sequence>
<accession>A0A2P5ICN6</accession>
<dbReference type="Proteomes" id="UP000094444">
    <property type="component" value="Unassembled WGS sequence"/>
</dbReference>
<feature type="compositionally biased region" description="Basic and acidic residues" evidence="1">
    <location>
        <begin position="66"/>
        <end position="76"/>
    </location>
</feature>
<gene>
    <name evidence="2" type="ORF">DHEL01_v201361</name>
</gene>
<organism evidence="2 3">
    <name type="scientific">Diaporthe helianthi</name>
    <dbReference type="NCBI Taxonomy" id="158607"/>
    <lineage>
        <taxon>Eukaryota</taxon>
        <taxon>Fungi</taxon>
        <taxon>Dikarya</taxon>
        <taxon>Ascomycota</taxon>
        <taxon>Pezizomycotina</taxon>
        <taxon>Sordariomycetes</taxon>
        <taxon>Sordariomycetidae</taxon>
        <taxon>Diaporthales</taxon>
        <taxon>Diaporthaceae</taxon>
        <taxon>Diaporthe</taxon>
    </lineage>
</organism>
<dbReference type="EMBL" id="MAVT02000062">
    <property type="protein sequence ID" value="POS80236.1"/>
    <property type="molecule type" value="Genomic_DNA"/>
</dbReference>
<comment type="caution">
    <text evidence="2">The sequence shown here is derived from an EMBL/GenBank/DDBJ whole genome shotgun (WGS) entry which is preliminary data.</text>
</comment>
<protein>
    <recommendedName>
        <fullName evidence="4">Histone chaperone domain-containing protein</fullName>
    </recommendedName>
</protein>